<reference evidence="2 3" key="1">
    <citation type="submission" date="2016-10" db="EMBL/GenBank/DDBJ databases">
        <authorList>
            <person name="Varghese N."/>
            <person name="Submissions S."/>
        </authorList>
    </citation>
    <scope>NUCLEOTIDE SEQUENCE [LARGE SCALE GENOMIC DNA]</scope>
    <source>
        <strain evidence="2 3">LMG 21974</strain>
    </source>
</reference>
<proteinExistence type="predicted"/>
<organism evidence="2 3">
    <name type="scientific">Pseudomonas lutea</name>
    <dbReference type="NCBI Taxonomy" id="243924"/>
    <lineage>
        <taxon>Bacteria</taxon>
        <taxon>Pseudomonadati</taxon>
        <taxon>Pseudomonadota</taxon>
        <taxon>Gammaproteobacteria</taxon>
        <taxon>Pseudomonadales</taxon>
        <taxon>Pseudomonadaceae</taxon>
        <taxon>Pseudomonas</taxon>
    </lineage>
</organism>
<dbReference type="Proteomes" id="UP000183210">
    <property type="component" value="Unassembled WGS sequence"/>
</dbReference>
<keyword evidence="1" id="KW-0175">Coiled coil</keyword>
<accession>A0A9X8MI09</accession>
<evidence type="ECO:0000313" key="2">
    <source>
        <dbReference type="EMBL" id="SER56061.1"/>
    </source>
</evidence>
<dbReference type="AlphaFoldDB" id="A0A9X8MI09"/>
<name>A0A9X8MI09_9PSED</name>
<protein>
    <submittedName>
        <fullName evidence="2">Uncharacterized protein</fullName>
    </submittedName>
</protein>
<evidence type="ECO:0000256" key="1">
    <source>
        <dbReference type="SAM" id="Coils"/>
    </source>
</evidence>
<comment type="caution">
    <text evidence="2">The sequence shown here is derived from an EMBL/GenBank/DDBJ whole genome shotgun (WGS) entry which is preliminary data.</text>
</comment>
<sequence length="243" mass="27272">MSEREAVTPEMIEGFVEAFHAFPAGSVAYDVALKAGIEGALAARTAPADQAEGTTSDKYRAELYDEVWHKARDMGYGNVTDALVALERLNQARAALHAENERLREECTKERLHRKSVEMSANQDNGRMACSMIAAQAEVERLREEVEQLNKALEVEKRSVENEVKRRNQYAKESDELDRQVEALKADAERYRWFKENCCQGENLVIAQSDGFSLSSWSGDDPDRHIDAAIDAARAAKPEVDHE</sequence>
<gene>
    <name evidence="2" type="ORF">SAMN05216409_1512</name>
</gene>
<dbReference type="RefSeq" id="WP_074830794.1">
    <property type="nucleotide sequence ID" value="NZ_FOEV01000051.1"/>
</dbReference>
<feature type="coiled-coil region" evidence="1">
    <location>
        <begin position="132"/>
        <end position="187"/>
    </location>
</feature>
<dbReference type="EMBL" id="FOEV01000051">
    <property type="protein sequence ID" value="SER56061.1"/>
    <property type="molecule type" value="Genomic_DNA"/>
</dbReference>
<evidence type="ECO:0000313" key="3">
    <source>
        <dbReference type="Proteomes" id="UP000183210"/>
    </source>
</evidence>